<dbReference type="AlphaFoldDB" id="A0A059F3B0"/>
<dbReference type="GO" id="GO:1902600">
    <property type="term" value="P:proton transmembrane transport"/>
    <property type="evidence" value="ECO:0007669"/>
    <property type="project" value="InterPro"/>
</dbReference>
<accession>A0A059F3B0</accession>
<gene>
    <name evidence="2" type="ORF">H312_00813</name>
</gene>
<organism evidence="2 3">
    <name type="scientific">Anncaliia algerae PRA339</name>
    <dbReference type="NCBI Taxonomy" id="1288291"/>
    <lineage>
        <taxon>Eukaryota</taxon>
        <taxon>Fungi</taxon>
        <taxon>Fungi incertae sedis</taxon>
        <taxon>Microsporidia</taxon>
        <taxon>Tubulinosematoidea</taxon>
        <taxon>Tubulinosematidae</taxon>
        <taxon>Anncaliia</taxon>
    </lineage>
</organism>
<reference evidence="2 3" key="2">
    <citation type="submission" date="2014-03" db="EMBL/GenBank/DDBJ databases">
        <title>The Genome Sequence of Anncaliia algerae insect isolate PRA339.</title>
        <authorList>
            <consortium name="The Broad Institute Genome Sequencing Platform"/>
            <consortium name="The Broad Institute Genome Sequencing Center for Infectious Disease"/>
            <person name="Cuomo C."/>
            <person name="Becnel J."/>
            <person name="Sanscrainte N."/>
            <person name="Walker B."/>
            <person name="Young S.K."/>
            <person name="Zeng Q."/>
            <person name="Gargeya S."/>
            <person name="Fitzgerald M."/>
            <person name="Haas B."/>
            <person name="Abouelleil A."/>
            <person name="Alvarado L."/>
            <person name="Arachchi H.M."/>
            <person name="Berlin A.M."/>
            <person name="Chapman S.B."/>
            <person name="Dewar J."/>
            <person name="Goldberg J."/>
            <person name="Griggs A."/>
            <person name="Gujja S."/>
            <person name="Hansen M."/>
            <person name="Howarth C."/>
            <person name="Imamovic A."/>
            <person name="Larimer J."/>
            <person name="McCowan C."/>
            <person name="Murphy C."/>
            <person name="Neiman D."/>
            <person name="Pearson M."/>
            <person name="Priest M."/>
            <person name="Roberts A."/>
            <person name="Saif S."/>
            <person name="Shea T."/>
            <person name="Sisk P."/>
            <person name="Sykes S."/>
            <person name="Wortman J."/>
            <person name="Nusbaum C."/>
            <person name="Birren B."/>
        </authorList>
    </citation>
    <scope>NUCLEOTIDE SEQUENCE [LARGE SCALE GENOMIC DNA]</scope>
    <source>
        <strain evidence="2 3">PRA339</strain>
    </source>
</reference>
<evidence type="ECO:0000313" key="2">
    <source>
        <dbReference type="EMBL" id="KCZ81773.1"/>
    </source>
</evidence>
<dbReference type="Pfam" id="PF11698">
    <property type="entry name" value="V-ATPase_H_C"/>
    <property type="match status" value="1"/>
</dbReference>
<dbReference type="Proteomes" id="UP000030655">
    <property type="component" value="Unassembled WGS sequence"/>
</dbReference>
<dbReference type="InterPro" id="IPR038497">
    <property type="entry name" value="ATPase_V1-cplx_hsu_C_sf"/>
</dbReference>
<dbReference type="Gene3D" id="1.25.40.150">
    <property type="entry name" value="V-type ATPase, subunit H, C-terminal domain"/>
    <property type="match status" value="1"/>
</dbReference>
<dbReference type="InterPro" id="IPR011987">
    <property type="entry name" value="ATPase_V1-cplx_hsu_C"/>
</dbReference>
<name>A0A059F3B0_9MICR</name>
<proteinExistence type="predicted"/>
<dbReference type="EMBL" id="KK365137">
    <property type="protein sequence ID" value="KCZ81773.1"/>
    <property type="molecule type" value="Genomic_DNA"/>
</dbReference>
<dbReference type="GO" id="GO:0000221">
    <property type="term" value="C:vacuolar proton-transporting V-type ATPase, V1 domain"/>
    <property type="evidence" value="ECO:0007669"/>
    <property type="project" value="InterPro"/>
</dbReference>
<dbReference type="InterPro" id="IPR016024">
    <property type="entry name" value="ARM-type_fold"/>
</dbReference>
<sequence>ANDINMMLKVVPGSYFYVEKYKVKDDLFKLCTHENSDVKFYAIQALSSCILAEWK</sequence>
<evidence type="ECO:0000259" key="1">
    <source>
        <dbReference type="Pfam" id="PF11698"/>
    </source>
</evidence>
<keyword evidence="3" id="KW-1185">Reference proteome</keyword>
<reference evidence="3" key="1">
    <citation type="submission" date="2013-02" db="EMBL/GenBank/DDBJ databases">
        <authorList>
            <consortium name="The Broad Institute Genome Sequencing Platform"/>
            <person name="Cuomo C."/>
            <person name="Becnel J."/>
            <person name="Sanscrainte N."/>
            <person name="Walker B."/>
            <person name="Young S.K."/>
            <person name="Zeng Q."/>
            <person name="Gargeya S."/>
            <person name="Fitzgerald M."/>
            <person name="Haas B."/>
            <person name="Abouelleil A."/>
            <person name="Alvarado L."/>
            <person name="Arachchi H.M."/>
            <person name="Berlin A.M."/>
            <person name="Chapman S.B."/>
            <person name="Dewar J."/>
            <person name="Goldberg J."/>
            <person name="Griggs A."/>
            <person name="Gujja S."/>
            <person name="Hansen M."/>
            <person name="Howarth C."/>
            <person name="Imamovic A."/>
            <person name="Larimer J."/>
            <person name="McCowan C."/>
            <person name="Murphy C."/>
            <person name="Neiman D."/>
            <person name="Pearson M."/>
            <person name="Priest M."/>
            <person name="Roberts A."/>
            <person name="Saif S."/>
            <person name="Shea T."/>
            <person name="Sisk P."/>
            <person name="Sykes S."/>
            <person name="Wortman J."/>
            <person name="Nusbaum C."/>
            <person name="Birren B."/>
        </authorList>
    </citation>
    <scope>NUCLEOTIDE SEQUENCE [LARGE SCALE GENOMIC DNA]</scope>
    <source>
        <strain evidence="3">PRA339</strain>
    </source>
</reference>
<feature type="domain" description="ATPase V1 complex subunit H C-terminal" evidence="1">
    <location>
        <begin position="1"/>
        <end position="54"/>
    </location>
</feature>
<dbReference type="HOGENOM" id="CLU_3037799_0_0_1"/>
<dbReference type="VEuPathDB" id="MicrosporidiaDB:H312_00813"/>
<feature type="non-terminal residue" evidence="2">
    <location>
        <position position="1"/>
    </location>
</feature>
<dbReference type="OrthoDB" id="10263554at2759"/>
<evidence type="ECO:0000313" key="3">
    <source>
        <dbReference type="Proteomes" id="UP000030655"/>
    </source>
</evidence>
<protein>
    <recommendedName>
        <fullName evidence="1">ATPase V1 complex subunit H C-terminal domain-containing protein</fullName>
    </recommendedName>
</protein>
<dbReference type="SUPFAM" id="SSF48371">
    <property type="entry name" value="ARM repeat"/>
    <property type="match status" value="1"/>
</dbReference>